<protein>
    <submittedName>
        <fullName evidence="1">Uncharacterized protein</fullName>
    </submittedName>
</protein>
<dbReference type="EMBL" id="JASPKY010000206">
    <property type="protein sequence ID" value="KAK9720879.1"/>
    <property type="molecule type" value="Genomic_DNA"/>
</dbReference>
<organism evidence="1 2">
    <name type="scientific">Popillia japonica</name>
    <name type="common">Japanese beetle</name>
    <dbReference type="NCBI Taxonomy" id="7064"/>
    <lineage>
        <taxon>Eukaryota</taxon>
        <taxon>Metazoa</taxon>
        <taxon>Ecdysozoa</taxon>
        <taxon>Arthropoda</taxon>
        <taxon>Hexapoda</taxon>
        <taxon>Insecta</taxon>
        <taxon>Pterygota</taxon>
        <taxon>Neoptera</taxon>
        <taxon>Endopterygota</taxon>
        <taxon>Coleoptera</taxon>
        <taxon>Polyphaga</taxon>
        <taxon>Scarabaeiformia</taxon>
        <taxon>Scarabaeidae</taxon>
        <taxon>Rutelinae</taxon>
        <taxon>Popillia</taxon>
    </lineage>
</organism>
<dbReference type="AlphaFoldDB" id="A0AAW1KMU4"/>
<dbReference type="Proteomes" id="UP001458880">
    <property type="component" value="Unassembled WGS sequence"/>
</dbReference>
<name>A0AAW1KMU4_POPJA</name>
<keyword evidence="2" id="KW-1185">Reference proteome</keyword>
<evidence type="ECO:0000313" key="2">
    <source>
        <dbReference type="Proteomes" id="UP001458880"/>
    </source>
</evidence>
<proteinExistence type="predicted"/>
<sequence length="151" mass="16906">MPILEGTGRGREEDGRVLKGLRIRTDASGLGIGRLSTYKQLEGKGGDASGLGIGRLSTYKQLEGKGGGKGASWQAFRKTRAWYRCQRIGRLSVYKLPRTITLRLWKYPADNSRGFRRINDWYRFLQIRGWKPSGLIGGVGAVLRQAEIFCD</sequence>
<gene>
    <name evidence="1" type="ORF">QE152_g21844</name>
</gene>
<evidence type="ECO:0000313" key="1">
    <source>
        <dbReference type="EMBL" id="KAK9720879.1"/>
    </source>
</evidence>
<reference evidence="1 2" key="1">
    <citation type="journal article" date="2024" name="BMC Genomics">
        <title>De novo assembly and annotation of Popillia japonica's genome with initial clues to its potential as an invasive pest.</title>
        <authorList>
            <person name="Cucini C."/>
            <person name="Boschi S."/>
            <person name="Funari R."/>
            <person name="Cardaioli E."/>
            <person name="Iannotti N."/>
            <person name="Marturano G."/>
            <person name="Paoli F."/>
            <person name="Bruttini M."/>
            <person name="Carapelli A."/>
            <person name="Frati F."/>
            <person name="Nardi F."/>
        </authorList>
    </citation>
    <scope>NUCLEOTIDE SEQUENCE [LARGE SCALE GENOMIC DNA]</scope>
    <source>
        <strain evidence="1">DMR45628</strain>
    </source>
</reference>
<accession>A0AAW1KMU4</accession>
<comment type="caution">
    <text evidence="1">The sequence shown here is derived from an EMBL/GenBank/DDBJ whole genome shotgun (WGS) entry which is preliminary data.</text>
</comment>